<evidence type="ECO:0000313" key="2">
    <source>
        <dbReference type="Proteomes" id="UP000837857"/>
    </source>
</evidence>
<name>A0ABN8HN35_9NEOP</name>
<dbReference type="Proteomes" id="UP000837857">
    <property type="component" value="Chromosome 10"/>
</dbReference>
<organism evidence="1 2">
    <name type="scientific">Iphiclides podalirius</name>
    <name type="common">scarce swallowtail</name>
    <dbReference type="NCBI Taxonomy" id="110791"/>
    <lineage>
        <taxon>Eukaryota</taxon>
        <taxon>Metazoa</taxon>
        <taxon>Ecdysozoa</taxon>
        <taxon>Arthropoda</taxon>
        <taxon>Hexapoda</taxon>
        <taxon>Insecta</taxon>
        <taxon>Pterygota</taxon>
        <taxon>Neoptera</taxon>
        <taxon>Endopterygota</taxon>
        <taxon>Lepidoptera</taxon>
        <taxon>Glossata</taxon>
        <taxon>Ditrysia</taxon>
        <taxon>Papilionoidea</taxon>
        <taxon>Papilionidae</taxon>
        <taxon>Papilioninae</taxon>
        <taxon>Iphiclides</taxon>
    </lineage>
</organism>
<protein>
    <submittedName>
        <fullName evidence="1">Uncharacterized protein</fullName>
    </submittedName>
</protein>
<evidence type="ECO:0000313" key="1">
    <source>
        <dbReference type="EMBL" id="CAH2037628.1"/>
    </source>
</evidence>
<keyword evidence="2" id="KW-1185">Reference proteome</keyword>
<reference evidence="1" key="1">
    <citation type="submission" date="2022-03" db="EMBL/GenBank/DDBJ databases">
        <authorList>
            <person name="Martin H S."/>
        </authorList>
    </citation>
    <scope>NUCLEOTIDE SEQUENCE</scope>
</reference>
<proteinExistence type="predicted"/>
<dbReference type="EMBL" id="OW152822">
    <property type="protein sequence ID" value="CAH2037628.1"/>
    <property type="molecule type" value="Genomic_DNA"/>
</dbReference>
<accession>A0ABN8HN35</accession>
<gene>
    <name evidence="1" type="ORF">IPOD504_LOCUS1245</name>
</gene>
<feature type="non-terminal residue" evidence="1">
    <location>
        <position position="90"/>
    </location>
</feature>
<sequence>MRAERNPPSCDIDTLAILFHLKIDHLGKGDLGKLYAISEVLKMPGITIEAWHIRKGQVKYHWCQSFGHSGCAREHLADECLNKGQMPKSA</sequence>